<evidence type="ECO:0000313" key="1">
    <source>
        <dbReference type="EMBL" id="SDF43522.1"/>
    </source>
</evidence>
<name>A0A1G7L1V0_9BACT</name>
<protein>
    <submittedName>
        <fullName evidence="1">Uncharacterized protein</fullName>
    </submittedName>
</protein>
<reference evidence="2" key="1">
    <citation type="submission" date="2016-10" db="EMBL/GenBank/DDBJ databases">
        <authorList>
            <person name="Varghese N."/>
            <person name="Submissions S."/>
        </authorList>
    </citation>
    <scope>NUCLEOTIDE SEQUENCE [LARGE SCALE GENOMIC DNA]</scope>
    <source>
        <strain evidence="2">DSM 25329</strain>
    </source>
</reference>
<evidence type="ECO:0000313" key="2">
    <source>
        <dbReference type="Proteomes" id="UP000198748"/>
    </source>
</evidence>
<dbReference type="STRING" id="659014.SAMN04487996_110292"/>
<dbReference type="AlphaFoldDB" id="A0A1G7L1V0"/>
<dbReference type="EMBL" id="FNAN01000010">
    <property type="protein sequence ID" value="SDF43522.1"/>
    <property type="molecule type" value="Genomic_DNA"/>
</dbReference>
<dbReference type="Proteomes" id="UP000198748">
    <property type="component" value="Unassembled WGS sequence"/>
</dbReference>
<gene>
    <name evidence="1" type="ORF">SAMN04487996_110292</name>
</gene>
<sequence length="91" mass="9880">MNSYTGNMRGADGDQQCGYGDALGEVEKVMFSGRSGYQMFSASYGFGSAGFEAAAIFVRFPAIFRVSINQKSTTGVWKEAITGQKERGRGW</sequence>
<accession>A0A1G7L1V0</accession>
<proteinExistence type="predicted"/>
<dbReference type="RefSeq" id="WP_143016868.1">
    <property type="nucleotide sequence ID" value="NZ_FNAN01000010.1"/>
</dbReference>
<organism evidence="1 2">
    <name type="scientific">Dyadobacter soli</name>
    <dbReference type="NCBI Taxonomy" id="659014"/>
    <lineage>
        <taxon>Bacteria</taxon>
        <taxon>Pseudomonadati</taxon>
        <taxon>Bacteroidota</taxon>
        <taxon>Cytophagia</taxon>
        <taxon>Cytophagales</taxon>
        <taxon>Spirosomataceae</taxon>
        <taxon>Dyadobacter</taxon>
    </lineage>
</organism>
<keyword evidence="2" id="KW-1185">Reference proteome</keyword>